<dbReference type="InterPro" id="IPR008457">
    <property type="entry name" value="Cu-R_CopD_dom"/>
</dbReference>
<proteinExistence type="predicted"/>
<keyword evidence="1" id="KW-0812">Transmembrane</keyword>
<reference evidence="4" key="1">
    <citation type="submission" date="2016-10" db="EMBL/GenBank/DDBJ databases">
        <authorList>
            <person name="Varghese N."/>
            <person name="Submissions S."/>
        </authorList>
    </citation>
    <scope>NUCLEOTIDE SEQUENCE [LARGE SCALE GENOMIC DNA]</scope>
    <source>
        <strain evidence="4">DSM 17875</strain>
    </source>
</reference>
<dbReference type="EMBL" id="LT629785">
    <property type="protein sequence ID" value="SDU19074.1"/>
    <property type="molecule type" value="Genomic_DNA"/>
</dbReference>
<organism evidence="3 4">
    <name type="scientific">Pseudomonas pohangensis</name>
    <dbReference type="NCBI Taxonomy" id="364197"/>
    <lineage>
        <taxon>Bacteria</taxon>
        <taxon>Pseudomonadati</taxon>
        <taxon>Pseudomonadota</taxon>
        <taxon>Gammaproteobacteria</taxon>
        <taxon>Pseudomonadales</taxon>
        <taxon>Pseudomonadaceae</taxon>
        <taxon>Pseudomonas</taxon>
    </lineage>
</organism>
<sequence>MLINALVYVLHLLCAVIWVGGMFFAWMILRPAAVDMLQAPARLGLWSDVLPRFFRWVWLAVLVLPITGFGMLHLRQQGIETAPQYIQVMIGLYLVMLSLFLRIQLLLLPGLKQAVASEDWPQGGAVLGKIRRLVGINLLIGMLLVSLAGSRLTF</sequence>
<dbReference type="RefSeq" id="WP_090195262.1">
    <property type="nucleotide sequence ID" value="NZ_LT629785.1"/>
</dbReference>
<dbReference type="Pfam" id="PF05425">
    <property type="entry name" value="CopD"/>
    <property type="match status" value="1"/>
</dbReference>
<keyword evidence="1" id="KW-0472">Membrane</keyword>
<evidence type="ECO:0000259" key="2">
    <source>
        <dbReference type="Pfam" id="PF05425"/>
    </source>
</evidence>
<evidence type="ECO:0000313" key="3">
    <source>
        <dbReference type="EMBL" id="SDU19074.1"/>
    </source>
</evidence>
<feature type="transmembrane region" description="Helical" evidence="1">
    <location>
        <begin position="53"/>
        <end position="74"/>
    </location>
</feature>
<keyword evidence="4" id="KW-1185">Reference proteome</keyword>
<dbReference type="GO" id="GO:0016020">
    <property type="term" value="C:membrane"/>
    <property type="evidence" value="ECO:0007669"/>
    <property type="project" value="InterPro"/>
</dbReference>
<evidence type="ECO:0000313" key="4">
    <source>
        <dbReference type="Proteomes" id="UP000243232"/>
    </source>
</evidence>
<feature type="transmembrane region" description="Helical" evidence="1">
    <location>
        <begin position="7"/>
        <end position="29"/>
    </location>
</feature>
<dbReference type="AlphaFoldDB" id="A0A1H2GHQ9"/>
<dbReference type="OrthoDB" id="8419862at2"/>
<keyword evidence="1" id="KW-1133">Transmembrane helix</keyword>
<accession>A0A1H2GHQ9</accession>
<name>A0A1H2GHQ9_9PSED</name>
<protein>
    <submittedName>
        <fullName evidence="3">Uncharacterized membrane protein</fullName>
    </submittedName>
</protein>
<evidence type="ECO:0000256" key="1">
    <source>
        <dbReference type="SAM" id="Phobius"/>
    </source>
</evidence>
<feature type="transmembrane region" description="Helical" evidence="1">
    <location>
        <begin position="86"/>
        <end position="110"/>
    </location>
</feature>
<dbReference type="Proteomes" id="UP000243232">
    <property type="component" value="Chromosome I"/>
</dbReference>
<feature type="domain" description="Copper resistance protein D" evidence="2">
    <location>
        <begin position="49"/>
        <end position="149"/>
    </location>
</feature>
<gene>
    <name evidence="3" type="ORF">SAMN05216296_2302</name>
</gene>
<feature type="transmembrane region" description="Helical" evidence="1">
    <location>
        <begin position="130"/>
        <end position="149"/>
    </location>
</feature>
<dbReference type="STRING" id="364197.SAMN05216296_2302"/>